<accession>A0A2J8MUJ8</accession>
<dbReference type="AlphaFoldDB" id="A0A2J8MUJ8"/>
<sequence length="40" mass="4464">MMSSVSTESKLQQAVSLQGVDPETCMIVFKNHWAQVVKIL</sequence>
<proteinExistence type="predicted"/>
<feature type="non-terminal residue" evidence="1">
    <location>
        <position position="40"/>
    </location>
</feature>
<dbReference type="Proteomes" id="UP000236370">
    <property type="component" value="Unassembled WGS sequence"/>
</dbReference>
<name>A0A2J8MUJ8_PANTR</name>
<organism evidence="1 2">
    <name type="scientific">Pan troglodytes</name>
    <name type="common">Chimpanzee</name>
    <dbReference type="NCBI Taxonomy" id="9598"/>
    <lineage>
        <taxon>Eukaryota</taxon>
        <taxon>Metazoa</taxon>
        <taxon>Chordata</taxon>
        <taxon>Craniata</taxon>
        <taxon>Vertebrata</taxon>
        <taxon>Euteleostomi</taxon>
        <taxon>Mammalia</taxon>
        <taxon>Eutheria</taxon>
        <taxon>Euarchontoglires</taxon>
        <taxon>Primates</taxon>
        <taxon>Haplorrhini</taxon>
        <taxon>Catarrhini</taxon>
        <taxon>Hominidae</taxon>
        <taxon>Pan</taxon>
    </lineage>
</organism>
<reference evidence="1 2" key="1">
    <citation type="submission" date="2017-12" db="EMBL/GenBank/DDBJ databases">
        <title>High-resolution comparative analysis of great ape genomes.</title>
        <authorList>
            <person name="Pollen A."/>
            <person name="Hastie A."/>
            <person name="Hormozdiari F."/>
            <person name="Dougherty M."/>
            <person name="Liu R."/>
            <person name="Chaisson M."/>
            <person name="Hoppe E."/>
            <person name="Hill C."/>
            <person name="Pang A."/>
            <person name="Hillier L."/>
            <person name="Baker C."/>
            <person name="Armstrong J."/>
            <person name="Shendure J."/>
            <person name="Paten B."/>
            <person name="Wilson R."/>
            <person name="Chao H."/>
            <person name="Schneider V."/>
            <person name="Ventura M."/>
            <person name="Kronenberg Z."/>
            <person name="Murali S."/>
            <person name="Gordon D."/>
            <person name="Cantsilieris S."/>
            <person name="Munson K."/>
            <person name="Nelson B."/>
            <person name="Raja A."/>
            <person name="Underwood J."/>
            <person name="Diekhans M."/>
            <person name="Fiddes I."/>
            <person name="Haussler D."/>
            <person name="Eichler E."/>
        </authorList>
    </citation>
    <scope>NUCLEOTIDE SEQUENCE [LARGE SCALE GENOMIC DNA]</scope>
    <source>
        <strain evidence="1">Yerkes chimp pedigree #C0471</strain>
    </source>
</reference>
<dbReference type="EMBL" id="NBAG03000243">
    <property type="protein sequence ID" value="PNI63196.1"/>
    <property type="molecule type" value="Genomic_DNA"/>
</dbReference>
<gene>
    <name evidence="1" type="ORF">CK820_G0016926</name>
</gene>
<evidence type="ECO:0000313" key="1">
    <source>
        <dbReference type="EMBL" id="PNI63196.1"/>
    </source>
</evidence>
<dbReference type="SMR" id="A0A2J8MUJ8"/>
<evidence type="ECO:0000313" key="2">
    <source>
        <dbReference type="Proteomes" id="UP000236370"/>
    </source>
</evidence>
<comment type="caution">
    <text evidence="1">The sequence shown here is derived from an EMBL/GenBank/DDBJ whole genome shotgun (WGS) entry which is preliminary data.</text>
</comment>
<protein>
    <submittedName>
        <fullName evidence="1">FAM160A1 isoform 3</fullName>
    </submittedName>
</protein>